<dbReference type="Proteomes" id="UP000308197">
    <property type="component" value="Unassembled WGS sequence"/>
</dbReference>
<evidence type="ECO:0008006" key="3">
    <source>
        <dbReference type="Google" id="ProtNLM"/>
    </source>
</evidence>
<accession>A0A5C3PDE9</accession>
<evidence type="ECO:0000313" key="2">
    <source>
        <dbReference type="Proteomes" id="UP000308197"/>
    </source>
</evidence>
<dbReference type="Gene3D" id="3.30.70.100">
    <property type="match status" value="2"/>
</dbReference>
<dbReference type="InParanoid" id="A0A5C3PDE9"/>
<protein>
    <recommendedName>
        <fullName evidence="3">ABM domain-containing protein</fullName>
    </recommendedName>
</protein>
<gene>
    <name evidence="1" type="ORF">K466DRAFT_663891</name>
</gene>
<proteinExistence type="predicted"/>
<organism evidence="1 2">
    <name type="scientific">Polyporus arcularius HHB13444</name>
    <dbReference type="NCBI Taxonomy" id="1314778"/>
    <lineage>
        <taxon>Eukaryota</taxon>
        <taxon>Fungi</taxon>
        <taxon>Dikarya</taxon>
        <taxon>Basidiomycota</taxon>
        <taxon>Agaricomycotina</taxon>
        <taxon>Agaricomycetes</taxon>
        <taxon>Polyporales</taxon>
        <taxon>Polyporaceae</taxon>
        <taxon>Polyporus</taxon>
    </lineage>
</organism>
<dbReference type="STRING" id="1314778.A0A5C3PDE9"/>
<sequence length="215" mass="23510">MGNPTVELAYAAAAGPLLQNPHNKDLFATAASILKEQDGAIKVYHGVQHEDKATAYLVVVWESYEHHEKLINNKETYSKLGGSITSLFDFTKGPPTMVHVKPRNEPYKAFEAPVAEIATFTLHEGKSKLELEGVVDGLAKHLGELVKTNSEAASVFHTSWGPLKEKDNVLVLFIGWTSVDAHWDLVKSDQGSGEFITKIKALADASIVHVPLILD</sequence>
<evidence type="ECO:0000313" key="1">
    <source>
        <dbReference type="EMBL" id="TFK86250.1"/>
    </source>
</evidence>
<name>A0A5C3PDE9_9APHY</name>
<dbReference type="AlphaFoldDB" id="A0A5C3PDE9"/>
<reference evidence="1 2" key="1">
    <citation type="journal article" date="2019" name="Nat. Ecol. Evol.">
        <title>Megaphylogeny resolves global patterns of mushroom evolution.</title>
        <authorList>
            <person name="Varga T."/>
            <person name="Krizsan K."/>
            <person name="Foldi C."/>
            <person name="Dima B."/>
            <person name="Sanchez-Garcia M."/>
            <person name="Sanchez-Ramirez S."/>
            <person name="Szollosi G.J."/>
            <person name="Szarkandi J.G."/>
            <person name="Papp V."/>
            <person name="Albert L."/>
            <person name="Andreopoulos W."/>
            <person name="Angelini C."/>
            <person name="Antonin V."/>
            <person name="Barry K.W."/>
            <person name="Bougher N.L."/>
            <person name="Buchanan P."/>
            <person name="Buyck B."/>
            <person name="Bense V."/>
            <person name="Catcheside P."/>
            <person name="Chovatia M."/>
            <person name="Cooper J."/>
            <person name="Damon W."/>
            <person name="Desjardin D."/>
            <person name="Finy P."/>
            <person name="Geml J."/>
            <person name="Haridas S."/>
            <person name="Hughes K."/>
            <person name="Justo A."/>
            <person name="Karasinski D."/>
            <person name="Kautmanova I."/>
            <person name="Kiss B."/>
            <person name="Kocsube S."/>
            <person name="Kotiranta H."/>
            <person name="LaButti K.M."/>
            <person name="Lechner B.E."/>
            <person name="Liimatainen K."/>
            <person name="Lipzen A."/>
            <person name="Lukacs Z."/>
            <person name="Mihaltcheva S."/>
            <person name="Morgado L.N."/>
            <person name="Niskanen T."/>
            <person name="Noordeloos M.E."/>
            <person name="Ohm R.A."/>
            <person name="Ortiz-Santana B."/>
            <person name="Ovrebo C."/>
            <person name="Racz N."/>
            <person name="Riley R."/>
            <person name="Savchenko A."/>
            <person name="Shiryaev A."/>
            <person name="Soop K."/>
            <person name="Spirin V."/>
            <person name="Szebenyi C."/>
            <person name="Tomsovsky M."/>
            <person name="Tulloss R.E."/>
            <person name="Uehling J."/>
            <person name="Grigoriev I.V."/>
            <person name="Vagvolgyi C."/>
            <person name="Papp T."/>
            <person name="Martin F.M."/>
            <person name="Miettinen O."/>
            <person name="Hibbett D.S."/>
            <person name="Nagy L.G."/>
        </authorList>
    </citation>
    <scope>NUCLEOTIDE SEQUENCE [LARGE SCALE GENOMIC DNA]</scope>
    <source>
        <strain evidence="1 2">HHB13444</strain>
    </source>
</reference>
<keyword evidence="2" id="KW-1185">Reference proteome</keyword>
<dbReference type="EMBL" id="ML211208">
    <property type="protein sequence ID" value="TFK86250.1"/>
    <property type="molecule type" value="Genomic_DNA"/>
</dbReference>